<accession>A0A6S7C3Q7</accession>
<dbReference type="EMBL" id="CADIKM010000173">
    <property type="protein sequence ID" value="CAB3809375.1"/>
    <property type="molecule type" value="Genomic_DNA"/>
</dbReference>
<keyword evidence="2" id="KW-1185">Reference proteome</keyword>
<dbReference type="RefSeq" id="WP_175108558.1">
    <property type="nucleotide sequence ID" value="NZ_CADIKM010000173.1"/>
</dbReference>
<dbReference type="Proteomes" id="UP000494115">
    <property type="component" value="Unassembled WGS sequence"/>
</dbReference>
<reference evidence="1 2" key="1">
    <citation type="submission" date="2020-04" db="EMBL/GenBank/DDBJ databases">
        <authorList>
            <person name="De Canck E."/>
        </authorList>
    </citation>
    <scope>NUCLEOTIDE SEQUENCE [LARGE SCALE GENOMIC DNA]</scope>
    <source>
        <strain evidence="1 2">LMG 28138</strain>
    </source>
</reference>
<gene>
    <name evidence="1" type="ORF">LMG28138_06098</name>
</gene>
<sequence length="67" mass="7376">MDKLPNVVPAGPQSLQSIPRQMNMTFDSVELQGMSTAQRSTVIRHLANLLAQAAGVALKKERDDDER</sequence>
<proteinExistence type="predicted"/>
<dbReference type="AlphaFoldDB" id="A0A6S7C3Q7"/>
<evidence type="ECO:0000313" key="2">
    <source>
        <dbReference type="Proteomes" id="UP000494115"/>
    </source>
</evidence>
<organism evidence="1 2">
    <name type="scientific">Pararobbsia alpina</name>
    <dbReference type="NCBI Taxonomy" id="621374"/>
    <lineage>
        <taxon>Bacteria</taxon>
        <taxon>Pseudomonadati</taxon>
        <taxon>Pseudomonadota</taxon>
        <taxon>Betaproteobacteria</taxon>
        <taxon>Burkholderiales</taxon>
        <taxon>Burkholderiaceae</taxon>
        <taxon>Pararobbsia</taxon>
    </lineage>
</organism>
<name>A0A6S7C3Q7_9BURK</name>
<protein>
    <submittedName>
        <fullName evidence="1">Uncharacterized protein</fullName>
    </submittedName>
</protein>
<evidence type="ECO:0000313" key="1">
    <source>
        <dbReference type="EMBL" id="CAB3809375.1"/>
    </source>
</evidence>